<evidence type="ECO:0000256" key="1">
    <source>
        <dbReference type="PIRNR" id="PIRNR012524"/>
    </source>
</evidence>
<dbReference type="Pfam" id="PF21191">
    <property type="entry name" value="CvfB_1st"/>
    <property type="match status" value="1"/>
</dbReference>
<comment type="caution">
    <text evidence="6">The sequence shown here is derived from an EMBL/GenBank/DDBJ whole genome shotgun (WGS) entry which is preliminary data.</text>
</comment>
<proteinExistence type="inferred from homology"/>
<feature type="domain" description="Conserved virulence factor B second S1" evidence="4">
    <location>
        <begin position="73"/>
        <end position="133"/>
    </location>
</feature>
<evidence type="ECO:0008006" key="8">
    <source>
        <dbReference type="Google" id="ProtNLM"/>
    </source>
</evidence>
<evidence type="ECO:0000259" key="3">
    <source>
        <dbReference type="Pfam" id="PF17783"/>
    </source>
</evidence>
<evidence type="ECO:0000259" key="2">
    <source>
        <dbReference type="Pfam" id="PF13509"/>
    </source>
</evidence>
<dbReference type="EMBL" id="JRUN01000006">
    <property type="protein sequence ID" value="KHD86398.1"/>
    <property type="molecule type" value="Genomic_DNA"/>
</dbReference>
<dbReference type="RefSeq" id="WP_035353269.1">
    <property type="nucleotide sequence ID" value="NZ_JRUN01000006.1"/>
</dbReference>
<evidence type="ECO:0000259" key="4">
    <source>
        <dbReference type="Pfam" id="PF21191"/>
    </source>
</evidence>
<dbReference type="PANTHER" id="PTHR37296">
    <property type="entry name" value="CONSERVED VIRULENCE FACTOR B"/>
    <property type="match status" value="1"/>
</dbReference>
<dbReference type="Pfam" id="PF17783">
    <property type="entry name" value="WHD_CvfB"/>
    <property type="match status" value="1"/>
</dbReference>
<reference evidence="6 7" key="1">
    <citation type="submission" date="2014-10" db="EMBL/GenBank/DDBJ databases">
        <title>Draft genome of phytase producing Bacillus ginsengihumi strain M2.11.</title>
        <authorList>
            <person name="Toymentseva A."/>
            <person name="Boulygina E.A."/>
            <person name="Kazakov S.V."/>
            <person name="Kayumov I."/>
            <person name="Suleimanova A.D."/>
            <person name="Mardanova A.M."/>
            <person name="Maria S.N."/>
            <person name="Sergey M.Y."/>
            <person name="Sharipova M.R."/>
        </authorList>
    </citation>
    <scope>NUCLEOTIDE SEQUENCE [LARGE SCALE GENOMIC DNA]</scope>
    <source>
        <strain evidence="6 7">M2.11</strain>
    </source>
</reference>
<organism evidence="6 7">
    <name type="scientific">Heyndrickxia ginsengihumi</name>
    <dbReference type="NCBI Taxonomy" id="363870"/>
    <lineage>
        <taxon>Bacteria</taxon>
        <taxon>Bacillati</taxon>
        <taxon>Bacillota</taxon>
        <taxon>Bacilli</taxon>
        <taxon>Bacillales</taxon>
        <taxon>Bacillaceae</taxon>
        <taxon>Heyndrickxia</taxon>
    </lineage>
</organism>
<dbReference type="Pfam" id="PF21543">
    <property type="entry name" value="CvfB_2nd"/>
    <property type="match status" value="1"/>
</dbReference>
<dbReference type="AlphaFoldDB" id="A0A0A6VG48"/>
<evidence type="ECO:0000313" key="6">
    <source>
        <dbReference type="EMBL" id="KHD86398.1"/>
    </source>
</evidence>
<dbReference type="OrthoDB" id="9801597at2"/>
<dbReference type="Gene3D" id="2.40.50.140">
    <property type="entry name" value="Nucleic acid-binding proteins"/>
    <property type="match status" value="2"/>
</dbReference>
<dbReference type="Pfam" id="PF13509">
    <property type="entry name" value="S1_2"/>
    <property type="match status" value="1"/>
</dbReference>
<dbReference type="PIRSF" id="PIRSF012524">
    <property type="entry name" value="YitL_S1"/>
    <property type="match status" value="1"/>
</dbReference>
<accession>A0A0A6VG48</accession>
<dbReference type="InterPro" id="IPR039566">
    <property type="entry name" value="CvfB_S1_st"/>
</dbReference>
<feature type="domain" description="Conserved virulence factor B-like winged helix" evidence="3">
    <location>
        <begin position="225"/>
        <end position="280"/>
    </location>
</feature>
<feature type="domain" description="Conserved virulence factor B third S1" evidence="5">
    <location>
        <begin position="141"/>
        <end position="212"/>
    </location>
</feature>
<evidence type="ECO:0000259" key="5">
    <source>
        <dbReference type="Pfam" id="PF21543"/>
    </source>
</evidence>
<sequence length="288" mass="32670">MALQAGTVATLDVIREAPFGYFLTDGTDEVLLHQQDMTDDFDAEKPQTVFLFQDHQGRLTATMTIPEIQIGKYGWAEVVEVKEKLGVFVTIGISKDVLVSLDDLPAIHSLWPINGDRLYITLKIGKNGRLFGKLATENVMKEISTSATRTMFNQNIQGHAYRLLKVGTFIMTDEGYIGFIHESQRRQEPRLGQKVEGRVIDVKENGIVYVSLLGRAHEEIDRDAEAILAYMDSRGGKMPFWDKSTPEDIKERFDISKAAFKRALGKLIKEDVIYQEEGWTFRKHQGEK</sequence>
<comment type="similarity">
    <text evidence="1">Belongs to the CvfB family.</text>
</comment>
<evidence type="ECO:0000313" key="7">
    <source>
        <dbReference type="Proteomes" id="UP000030588"/>
    </source>
</evidence>
<protein>
    <recommendedName>
        <fullName evidence="8">S1 motif domain-containing protein</fullName>
    </recommendedName>
</protein>
<dbReference type="PANTHER" id="PTHR37296:SF1">
    <property type="entry name" value="CONSERVED VIRULENCE FACTOR B"/>
    <property type="match status" value="1"/>
</dbReference>
<dbReference type="InterPro" id="IPR040764">
    <property type="entry name" value="CvfB_WH"/>
</dbReference>
<dbReference type="Gene3D" id="1.10.10.10">
    <property type="entry name" value="Winged helix-like DNA-binding domain superfamily/Winged helix DNA-binding domain"/>
    <property type="match status" value="1"/>
</dbReference>
<dbReference type="InterPro" id="IPR048587">
    <property type="entry name" value="CvfB_S1_3rd"/>
</dbReference>
<dbReference type="STRING" id="363870.NG54_03580"/>
<feature type="domain" description="Conserved virulence factor B first S1" evidence="2">
    <location>
        <begin position="6"/>
        <end position="63"/>
    </location>
</feature>
<name>A0A0A6VG48_9BACI</name>
<dbReference type="InterPro" id="IPR012340">
    <property type="entry name" value="NA-bd_OB-fold"/>
</dbReference>
<dbReference type="InterPro" id="IPR048588">
    <property type="entry name" value="CvfB_S1_2nd"/>
</dbReference>
<dbReference type="InterPro" id="IPR036388">
    <property type="entry name" value="WH-like_DNA-bd_sf"/>
</dbReference>
<gene>
    <name evidence="6" type="ORF">NG54_03580</name>
</gene>
<dbReference type="Proteomes" id="UP000030588">
    <property type="component" value="Unassembled WGS sequence"/>
</dbReference>
<dbReference type="InterPro" id="IPR014464">
    <property type="entry name" value="CvfB_fam"/>
</dbReference>